<keyword evidence="2" id="KW-1185">Reference proteome</keyword>
<comment type="caution">
    <text evidence="1">The sequence shown here is derived from an EMBL/GenBank/DDBJ whole genome shotgun (WGS) entry which is preliminary data.</text>
</comment>
<proteinExistence type="predicted"/>
<gene>
    <name evidence="1" type="ORF">OQI_20610</name>
</gene>
<reference evidence="1 2" key="1">
    <citation type="submission" date="2016-12" db="EMBL/GenBank/DDBJ databases">
        <title>Genome Mining:The Detection of Biosynthetic Gene Clusters to Aid in the Expression of Curamycin A produced by Streptomyces sp. strain CZA14.</title>
        <authorList>
            <person name="Durrell K.A."/>
            <person name="Kirby B.M."/>
            <person name="Khan W."/>
            <person name="Mthethwa T."/>
            <person name="Le Roes-Hill M."/>
        </authorList>
    </citation>
    <scope>NUCLEOTIDE SEQUENCE [LARGE SCALE GENOMIC DNA]</scope>
    <source>
        <strain evidence="1 2">CZA14</strain>
    </source>
</reference>
<dbReference type="EMBL" id="MRYD01000112">
    <property type="protein sequence ID" value="OSZ58628.1"/>
    <property type="molecule type" value="Genomic_DNA"/>
</dbReference>
<dbReference type="Proteomes" id="UP000194266">
    <property type="component" value="Unassembled WGS sequence"/>
</dbReference>
<evidence type="ECO:0000313" key="1">
    <source>
        <dbReference type="EMBL" id="OSZ58628.1"/>
    </source>
</evidence>
<evidence type="ECO:0000313" key="2">
    <source>
        <dbReference type="Proteomes" id="UP000194266"/>
    </source>
</evidence>
<accession>A0ABX3YFV7</accession>
<name>A0ABX3YFV7_9ACTN</name>
<organism evidence="1 2">
    <name type="scientific">Streptomyces pharetrae CZA14</name>
    <dbReference type="NCBI Taxonomy" id="1144883"/>
    <lineage>
        <taxon>Bacteria</taxon>
        <taxon>Bacillati</taxon>
        <taxon>Actinomycetota</taxon>
        <taxon>Actinomycetes</taxon>
        <taxon>Kitasatosporales</taxon>
        <taxon>Streptomycetaceae</taxon>
        <taxon>Streptomyces</taxon>
    </lineage>
</organism>
<protein>
    <submittedName>
        <fullName evidence="1">Uncharacterized protein</fullName>
    </submittedName>
</protein>
<sequence length="62" mass="6898">MRVACPVRLRLVLPVLATGEERLALGRLTAQDTALFGVLWRVGRARVRRKSRKSSGRVQAAK</sequence>